<protein>
    <submittedName>
        <fullName evidence="12">Similar to Saccharomyces cerevisiae YBR239C ERT1 Transcriptional regulator of nonfermentable carbon utilization</fullName>
    </submittedName>
</protein>
<dbReference type="Proteomes" id="UP000242525">
    <property type="component" value="Unassembled WGS sequence"/>
</dbReference>
<accession>A0A0J9XGS1</accession>
<dbReference type="SUPFAM" id="SSF57701">
    <property type="entry name" value="Zn2/Cys6 DNA-binding domain"/>
    <property type="match status" value="1"/>
</dbReference>
<evidence type="ECO:0000256" key="10">
    <source>
        <dbReference type="SAM" id="MobiDB-lite"/>
    </source>
</evidence>
<feature type="domain" description="Zn(2)-C6 fungal-type" evidence="11">
    <location>
        <begin position="50"/>
        <end position="81"/>
    </location>
</feature>
<dbReference type="AlphaFoldDB" id="A0A0J9XGS1"/>
<evidence type="ECO:0000256" key="1">
    <source>
        <dbReference type="ARBA" id="ARBA00004123"/>
    </source>
</evidence>
<dbReference type="PROSITE" id="PS50048">
    <property type="entry name" value="ZN2_CY6_FUNGAL_2"/>
    <property type="match status" value="1"/>
</dbReference>
<comment type="similarity">
    <text evidence="2">Belongs to the ERT1/acuK family.</text>
</comment>
<evidence type="ECO:0000256" key="2">
    <source>
        <dbReference type="ARBA" id="ARBA00010855"/>
    </source>
</evidence>
<gene>
    <name evidence="12" type="ORF">BN980_GECA15s01935g</name>
</gene>
<keyword evidence="5" id="KW-0862">Zinc</keyword>
<dbReference type="InterPro" id="IPR036864">
    <property type="entry name" value="Zn2-C6_fun-type_DNA-bd_sf"/>
</dbReference>
<reference evidence="12" key="1">
    <citation type="submission" date="2014-03" db="EMBL/GenBank/DDBJ databases">
        <authorList>
            <person name="Casaregola S."/>
        </authorList>
    </citation>
    <scope>NUCLEOTIDE SEQUENCE [LARGE SCALE GENOMIC DNA]</scope>
    <source>
        <strain evidence="12">CLIB 918</strain>
    </source>
</reference>
<dbReference type="InterPro" id="IPR001138">
    <property type="entry name" value="Zn2Cys6_DnaBD"/>
</dbReference>
<dbReference type="GO" id="GO:0006094">
    <property type="term" value="P:gluconeogenesis"/>
    <property type="evidence" value="ECO:0007669"/>
    <property type="project" value="UniProtKB-KW"/>
</dbReference>
<comment type="subcellular location">
    <subcellularLocation>
        <location evidence="1">Nucleus</location>
    </subcellularLocation>
</comment>
<keyword evidence="9" id="KW-0539">Nucleus</keyword>
<name>A0A0J9XGS1_GEOCN</name>
<dbReference type="EMBL" id="CCBN010000015">
    <property type="protein sequence ID" value="CDO56487.1"/>
    <property type="molecule type" value="Genomic_DNA"/>
</dbReference>
<dbReference type="Pfam" id="PF24990">
    <property type="entry name" value="PAS_13"/>
    <property type="match status" value="2"/>
</dbReference>
<dbReference type="InterPro" id="IPR056751">
    <property type="entry name" value="PAS_13"/>
</dbReference>
<evidence type="ECO:0000259" key="11">
    <source>
        <dbReference type="PROSITE" id="PS50048"/>
    </source>
</evidence>
<sequence>MPPTTKQAGMATINRSFHPYDQSKPNQPAKVSKVHAQDTVKPRKRKTARACNHCQKAHLTCDEGRPCQRCIKKGCQDTCRDGVRKQAKYLMDVPPPALNPLSTNSSHVNPTVQIYSSMILPNNNRLNQGKQQILLPPSPPDALKNHNGFDVTMTNPSGTASGPALTAPNASIDFSSRAADLEYLSITNMLGDIDKLGLSLFKTTPASNPNTNAINNLPEQPTQNFNASLTASLIDTPPNSEYSPASTYPPSNTNGTEVKPIDPPKQFKGSKISSISTPVPYDTPEQVYSMVTAPYPYTNGYHSLISYLRSRFEKPQLMVLARSMAAYRPSFIATTKTLQEDDLIFMEKCFQRTLLEFQKFITSSGTPTVVWRRTGQIAAAGWEFCILTGWKHSDLVRAENPRFIMELMDDTSVTKYFDVFTTLAFGDSRGVIMTECTLLKPTGEPVRTACTWTVKRDVFDIPMMIIGNFLPILD</sequence>
<proteinExistence type="inferred from homology"/>
<dbReference type="OrthoDB" id="2538135at2759"/>
<dbReference type="GO" id="GO:0009267">
    <property type="term" value="P:cellular response to starvation"/>
    <property type="evidence" value="ECO:0007669"/>
    <property type="project" value="TreeGrafter"/>
</dbReference>
<dbReference type="PANTHER" id="PTHR47659:SF1">
    <property type="entry name" value="TRANSCRIPTION ACTIVATOR OF GLUCONEOGENESIS ERT1"/>
    <property type="match status" value="1"/>
</dbReference>
<comment type="caution">
    <text evidence="12">The sequence shown here is derived from an EMBL/GenBank/DDBJ whole genome shotgun (WGS) entry which is preliminary data.</text>
</comment>
<feature type="compositionally biased region" description="Polar residues" evidence="10">
    <location>
        <begin position="232"/>
        <end position="256"/>
    </location>
</feature>
<dbReference type="SMART" id="SM00066">
    <property type="entry name" value="GAL4"/>
    <property type="match status" value="1"/>
</dbReference>
<evidence type="ECO:0000256" key="6">
    <source>
        <dbReference type="ARBA" id="ARBA00023015"/>
    </source>
</evidence>
<keyword evidence="7" id="KW-0238">DNA-binding</keyword>
<dbReference type="InterPro" id="IPR050335">
    <property type="entry name" value="ERT1_acuK_gluconeogen_tf"/>
</dbReference>
<dbReference type="CDD" id="cd00067">
    <property type="entry name" value="GAL4"/>
    <property type="match status" value="1"/>
</dbReference>
<keyword evidence="4" id="KW-0479">Metal-binding</keyword>
<evidence type="ECO:0000256" key="7">
    <source>
        <dbReference type="ARBA" id="ARBA00023125"/>
    </source>
</evidence>
<dbReference type="Gene3D" id="4.10.240.10">
    <property type="entry name" value="Zn(2)-C6 fungal-type DNA-binding domain"/>
    <property type="match status" value="1"/>
</dbReference>
<keyword evidence="3" id="KW-0312">Gluconeogenesis</keyword>
<dbReference type="GO" id="GO:0000981">
    <property type="term" value="F:DNA-binding transcription factor activity, RNA polymerase II-specific"/>
    <property type="evidence" value="ECO:0007669"/>
    <property type="project" value="InterPro"/>
</dbReference>
<dbReference type="STRING" id="1173061.A0A0J9XGS1"/>
<evidence type="ECO:0000256" key="5">
    <source>
        <dbReference type="ARBA" id="ARBA00022833"/>
    </source>
</evidence>
<dbReference type="GO" id="GO:0000977">
    <property type="term" value="F:RNA polymerase II transcription regulatory region sequence-specific DNA binding"/>
    <property type="evidence" value="ECO:0007669"/>
    <property type="project" value="TreeGrafter"/>
</dbReference>
<evidence type="ECO:0000256" key="8">
    <source>
        <dbReference type="ARBA" id="ARBA00023163"/>
    </source>
</evidence>
<evidence type="ECO:0000256" key="4">
    <source>
        <dbReference type="ARBA" id="ARBA00022723"/>
    </source>
</evidence>
<dbReference type="GO" id="GO:0008270">
    <property type="term" value="F:zinc ion binding"/>
    <property type="evidence" value="ECO:0007669"/>
    <property type="project" value="InterPro"/>
</dbReference>
<evidence type="ECO:0000256" key="3">
    <source>
        <dbReference type="ARBA" id="ARBA00022432"/>
    </source>
</evidence>
<keyword evidence="8" id="KW-0804">Transcription</keyword>
<keyword evidence="13" id="KW-1185">Reference proteome</keyword>
<evidence type="ECO:0000313" key="12">
    <source>
        <dbReference type="EMBL" id="CDO56487.1"/>
    </source>
</evidence>
<feature type="region of interest" description="Disordered" evidence="10">
    <location>
        <begin position="1"/>
        <end position="33"/>
    </location>
</feature>
<evidence type="ECO:0000313" key="13">
    <source>
        <dbReference type="Proteomes" id="UP000242525"/>
    </source>
</evidence>
<dbReference type="GO" id="GO:0005634">
    <property type="term" value="C:nucleus"/>
    <property type="evidence" value="ECO:0007669"/>
    <property type="project" value="UniProtKB-SubCell"/>
</dbReference>
<keyword evidence="6" id="KW-0805">Transcription regulation</keyword>
<organism evidence="12 13">
    <name type="scientific">Geotrichum candidum</name>
    <name type="common">Oospora lactis</name>
    <name type="synonym">Dipodascus geotrichum</name>
    <dbReference type="NCBI Taxonomy" id="1173061"/>
    <lineage>
        <taxon>Eukaryota</taxon>
        <taxon>Fungi</taxon>
        <taxon>Dikarya</taxon>
        <taxon>Ascomycota</taxon>
        <taxon>Saccharomycotina</taxon>
        <taxon>Dipodascomycetes</taxon>
        <taxon>Dipodascales</taxon>
        <taxon>Dipodascaceae</taxon>
        <taxon>Geotrichum</taxon>
    </lineage>
</organism>
<feature type="region of interest" description="Disordered" evidence="10">
    <location>
        <begin position="232"/>
        <end position="278"/>
    </location>
</feature>
<evidence type="ECO:0000256" key="9">
    <source>
        <dbReference type="ARBA" id="ARBA00023242"/>
    </source>
</evidence>
<dbReference type="PANTHER" id="PTHR47659">
    <property type="entry name" value="ZN(II)2CYS6 TRANSCRIPTION FACTOR (EUROFUNG)-RELATED"/>
    <property type="match status" value="1"/>
</dbReference>